<feature type="compositionally biased region" description="Polar residues" evidence="1">
    <location>
        <begin position="244"/>
        <end position="254"/>
    </location>
</feature>
<feature type="region of interest" description="Disordered" evidence="1">
    <location>
        <begin position="57"/>
        <end position="84"/>
    </location>
</feature>
<proteinExistence type="predicted"/>
<feature type="compositionally biased region" description="Low complexity" evidence="1">
    <location>
        <begin position="379"/>
        <end position="389"/>
    </location>
</feature>
<accession>A0A1V9Y1D8</accession>
<gene>
    <name evidence="2" type="ORF">BIW11_05664</name>
</gene>
<name>A0A1V9Y1D8_9ACAR</name>
<feature type="region of interest" description="Disordered" evidence="1">
    <location>
        <begin position="1"/>
        <end position="44"/>
    </location>
</feature>
<feature type="compositionally biased region" description="Polar residues" evidence="1">
    <location>
        <begin position="62"/>
        <end position="71"/>
    </location>
</feature>
<dbReference type="OrthoDB" id="6504867at2759"/>
<organism evidence="2 3">
    <name type="scientific">Tropilaelaps mercedesae</name>
    <dbReference type="NCBI Taxonomy" id="418985"/>
    <lineage>
        <taxon>Eukaryota</taxon>
        <taxon>Metazoa</taxon>
        <taxon>Ecdysozoa</taxon>
        <taxon>Arthropoda</taxon>
        <taxon>Chelicerata</taxon>
        <taxon>Arachnida</taxon>
        <taxon>Acari</taxon>
        <taxon>Parasitiformes</taxon>
        <taxon>Mesostigmata</taxon>
        <taxon>Gamasina</taxon>
        <taxon>Dermanyssoidea</taxon>
        <taxon>Laelapidae</taxon>
        <taxon>Tropilaelaps</taxon>
    </lineage>
</organism>
<feature type="compositionally biased region" description="Basic and acidic residues" evidence="1">
    <location>
        <begin position="404"/>
        <end position="416"/>
    </location>
</feature>
<feature type="compositionally biased region" description="Basic residues" evidence="1">
    <location>
        <begin position="234"/>
        <end position="243"/>
    </location>
</feature>
<feature type="region of interest" description="Disordered" evidence="1">
    <location>
        <begin position="233"/>
        <end position="258"/>
    </location>
</feature>
<dbReference type="InParanoid" id="A0A1V9Y1D8"/>
<dbReference type="AlphaFoldDB" id="A0A1V9Y1D8"/>
<sequence length="459" mass="50536">MDSRATIGGYDSLERKTSQQLKKCTKGNKNPNNESTENKAWKTQEADNAIVIADQTALRHGNTGNTQSDEVSSTRELRQSRKGGLNQGLREWVKSKYQPKAVNLMVRYNKLGAQFAEFSNNVAFLGRCANMMVVPKTHRVYNDHVRNTRAVVRLLDQCSYQVMIADLEHNHRRKVQVKKNRERIESRLAEMMSPEDFEEVRKICDENREVYFADMKERQRKEYQDLLDEYKAHETKKKRKRQNLQRTDAESNVSVGPGIQSGYKYGLSSVAGGQQIKEDVGKGPSHKRGADVKIAAGGTDCAAEHSKNKPIAKGDEMPLKNESSARDSAATSKNTSATAIVAAGQESAETYASHDRRDDPGVMEGGQQIKEDKAGKGGLAKQGADGKAGSTEGVVTHLKGKPLAKSDEKSHKDGTPAKKTTATSKNSSAVQKKVTALVAGQEASETPEDVDKAEKDVSR</sequence>
<keyword evidence="3" id="KW-1185">Reference proteome</keyword>
<protein>
    <submittedName>
        <fullName evidence="2">Uncharacterized protein</fullName>
    </submittedName>
</protein>
<evidence type="ECO:0000313" key="2">
    <source>
        <dbReference type="EMBL" id="OQR79545.1"/>
    </source>
</evidence>
<evidence type="ECO:0000313" key="3">
    <source>
        <dbReference type="Proteomes" id="UP000192247"/>
    </source>
</evidence>
<dbReference type="EMBL" id="MNPL01000973">
    <property type="protein sequence ID" value="OQR79545.1"/>
    <property type="molecule type" value="Genomic_DNA"/>
</dbReference>
<feature type="compositionally biased region" description="Basic and acidic residues" evidence="1">
    <location>
        <begin position="302"/>
        <end position="325"/>
    </location>
</feature>
<feature type="compositionally biased region" description="Polar residues" evidence="1">
    <location>
        <begin position="418"/>
        <end position="430"/>
    </location>
</feature>
<feature type="region of interest" description="Disordered" evidence="1">
    <location>
        <begin position="298"/>
        <end position="459"/>
    </location>
</feature>
<feature type="compositionally biased region" description="Polar residues" evidence="1">
    <location>
        <begin position="18"/>
        <end position="35"/>
    </location>
</feature>
<reference evidence="2 3" key="1">
    <citation type="journal article" date="2017" name="Gigascience">
        <title>Draft genome of the honey bee ectoparasitic mite, Tropilaelaps mercedesae, is shaped by the parasitic life history.</title>
        <authorList>
            <person name="Dong X."/>
            <person name="Armstrong S.D."/>
            <person name="Xia D."/>
            <person name="Makepeace B.L."/>
            <person name="Darby A.C."/>
            <person name="Kadowaki T."/>
        </authorList>
    </citation>
    <scope>NUCLEOTIDE SEQUENCE [LARGE SCALE GENOMIC DNA]</scope>
    <source>
        <strain evidence="2">Wuxi-XJTLU</strain>
    </source>
</reference>
<dbReference type="Proteomes" id="UP000192247">
    <property type="component" value="Unassembled WGS sequence"/>
</dbReference>
<evidence type="ECO:0000256" key="1">
    <source>
        <dbReference type="SAM" id="MobiDB-lite"/>
    </source>
</evidence>
<feature type="compositionally biased region" description="Basic and acidic residues" evidence="1">
    <location>
        <begin position="449"/>
        <end position="459"/>
    </location>
</feature>
<feature type="compositionally biased region" description="Low complexity" evidence="1">
    <location>
        <begin position="328"/>
        <end position="339"/>
    </location>
</feature>
<comment type="caution">
    <text evidence="2">The sequence shown here is derived from an EMBL/GenBank/DDBJ whole genome shotgun (WGS) entry which is preliminary data.</text>
</comment>